<dbReference type="PANTHER" id="PTHR43181:SF1">
    <property type="entry name" value="2-C-METHYL-D-ERYTHRITOL 2,4-CYCLODIPHOSPHATE SYNTHASE, CHLOROPLASTIC"/>
    <property type="match status" value="1"/>
</dbReference>
<reference evidence="13 14" key="1">
    <citation type="submission" date="2017-09" db="EMBL/GenBank/DDBJ databases">
        <title>Arcobacter canalis sp. nov., a new species isolated from a water canal contaminated with urban sewage.</title>
        <authorList>
            <person name="Perez-Cataluna A."/>
            <person name="Salas-Masso N."/>
            <person name="Figueras M.J."/>
        </authorList>
    </citation>
    <scope>NUCLEOTIDE SEQUENCE [LARGE SCALE GENOMIC DNA]</scope>
    <source>
        <strain evidence="13 14">F98-3</strain>
    </source>
</reference>
<feature type="binding site" evidence="10">
    <location>
        <position position="254"/>
    </location>
    <ligand>
        <name>a divalent metal cation</name>
        <dbReference type="ChEBI" id="CHEBI:60240"/>
    </ligand>
</feature>
<dbReference type="InterPro" id="IPR036571">
    <property type="entry name" value="MECDP_synthase_sf"/>
</dbReference>
<comment type="function">
    <text evidence="10">Bifunctional enzyme that catalyzes the formation of 4-diphosphocytidyl-2-C-methyl-D-erythritol from CTP and 2-C-methyl-D-erythritol 4-phosphate (MEP) (IspD), and catalyzes the conversion of 4-diphosphocytidyl-2-C-methyl-D-erythritol 2-phosphate (CDP-ME2P) to 2-C-methyl-D-erythritol 2,4-cyclodiphosphate (ME-CPP) with a corresponding release of cytidine 5-monophosphate (CMP) (IspF).</text>
</comment>
<keyword evidence="8 10" id="KW-0456">Lyase</keyword>
<evidence type="ECO:0000256" key="2">
    <source>
        <dbReference type="ARBA" id="ARBA00001968"/>
    </source>
</evidence>
<evidence type="ECO:0000256" key="10">
    <source>
        <dbReference type="HAMAP-Rule" id="MF_01520"/>
    </source>
</evidence>
<feature type="binding site" evidence="10">
    <location>
        <position position="351"/>
    </location>
    <ligand>
        <name>4-CDP-2-C-methyl-D-erythritol 2-phosphate</name>
        <dbReference type="ChEBI" id="CHEBI:57919"/>
    </ligand>
</feature>
<feature type="binding site" evidence="10">
    <location>
        <begin position="220"/>
        <end position="222"/>
    </location>
    <ligand>
        <name>4-CDP-2-C-methyl-D-erythritol 2-phosphate</name>
        <dbReference type="ChEBI" id="CHEBI:57919"/>
    </ligand>
</feature>
<keyword evidence="5 10" id="KW-0548">Nucleotidyltransferase</keyword>
<evidence type="ECO:0000313" key="15">
    <source>
        <dbReference type="Proteomes" id="UP000262712"/>
    </source>
</evidence>
<feature type="binding site" evidence="10">
    <location>
        <begin position="246"/>
        <end position="247"/>
    </location>
    <ligand>
        <name>4-CDP-2-C-methyl-D-erythritol 2-phosphate</name>
        <dbReference type="ChEBI" id="CHEBI:57919"/>
    </ligand>
</feature>
<comment type="pathway">
    <text evidence="10">Isoprenoid biosynthesis; isopentenyl diphosphate biosynthesis via DXP pathway; isopentenyl diphosphate from 1-deoxy-D-xylulose 5-phosphate: step 2/6.</text>
</comment>
<dbReference type="GO" id="GO:0016114">
    <property type="term" value="P:terpenoid biosynthetic process"/>
    <property type="evidence" value="ECO:0007669"/>
    <property type="project" value="InterPro"/>
</dbReference>
<dbReference type="NCBIfam" id="TIGR00151">
    <property type="entry name" value="ispF"/>
    <property type="match status" value="1"/>
</dbReference>
<dbReference type="CDD" id="cd00554">
    <property type="entry name" value="MECDP_synthase"/>
    <property type="match status" value="1"/>
</dbReference>
<dbReference type="Gene3D" id="3.30.1330.50">
    <property type="entry name" value="2-C-methyl-D-erythritol 2,4-cyclodiphosphate synthase"/>
    <property type="match status" value="1"/>
</dbReference>
<dbReference type="EMBL" id="NXFY01000029">
    <property type="protein sequence ID" value="PHO16921.1"/>
    <property type="molecule type" value="Genomic_DNA"/>
</dbReference>
<dbReference type="Gene3D" id="3.90.550.10">
    <property type="entry name" value="Spore Coat Polysaccharide Biosynthesis Protein SpsA, Chain A"/>
    <property type="match status" value="1"/>
</dbReference>
<feature type="site" description="Transition state stabilizer" evidence="10">
    <location>
        <position position="246"/>
    </location>
</feature>
<dbReference type="SUPFAM" id="SSF53448">
    <property type="entry name" value="Nucleotide-diphospho-sugar transferases"/>
    <property type="match status" value="1"/>
</dbReference>
<dbReference type="Pfam" id="PF01128">
    <property type="entry name" value="IspD"/>
    <property type="match status" value="1"/>
</dbReference>
<organism evidence="13 14">
    <name type="scientific">Malaciobacter molluscorum LMG 25693</name>
    <dbReference type="NCBI Taxonomy" id="870501"/>
    <lineage>
        <taxon>Bacteria</taxon>
        <taxon>Pseudomonadati</taxon>
        <taxon>Campylobacterota</taxon>
        <taxon>Epsilonproteobacteria</taxon>
        <taxon>Campylobacterales</taxon>
        <taxon>Arcobacteraceae</taxon>
        <taxon>Malaciobacter</taxon>
    </lineage>
</organism>
<comment type="similarity">
    <text evidence="10">In the C-terminal section; belongs to the IspF family.</text>
</comment>
<dbReference type="EMBL" id="CP032098">
    <property type="protein sequence ID" value="AXX91184.1"/>
    <property type="molecule type" value="Genomic_DNA"/>
</dbReference>
<dbReference type="UniPathway" id="UPA00056">
    <property type="reaction ID" value="UER00093"/>
</dbReference>
<evidence type="ECO:0000256" key="6">
    <source>
        <dbReference type="ARBA" id="ARBA00022723"/>
    </source>
</evidence>
<feature type="binding site" evidence="10">
    <location>
        <position position="354"/>
    </location>
    <ligand>
        <name>4-CDP-2-C-methyl-D-erythritol 2-phosphate</name>
        <dbReference type="ChEBI" id="CHEBI:57919"/>
    </ligand>
</feature>
<comment type="catalytic activity">
    <reaction evidence="10">
        <text>2-C-methyl-D-erythritol 4-phosphate + CTP + H(+) = 4-CDP-2-C-methyl-D-erythritol + diphosphate</text>
        <dbReference type="Rhea" id="RHEA:13429"/>
        <dbReference type="ChEBI" id="CHEBI:15378"/>
        <dbReference type="ChEBI" id="CHEBI:33019"/>
        <dbReference type="ChEBI" id="CHEBI:37563"/>
        <dbReference type="ChEBI" id="CHEBI:57823"/>
        <dbReference type="ChEBI" id="CHEBI:58262"/>
        <dbReference type="EC" id="2.7.7.60"/>
    </reaction>
</comment>
<accession>A0A2G1DEK2</accession>
<dbReference type="PROSITE" id="PS01350">
    <property type="entry name" value="ISPF"/>
    <property type="match status" value="1"/>
</dbReference>
<sequence length="375" mass="42137">MSNVSLVILCAGNSSRFNQSAKKQWLRVNNEPIWLYVSKKLTSYYSFDKIVVTSSKNELNYMKNFCDNITFVEGGDTRQKSIKNALKHIDSDFVMITDVARVNIPSEVVTNLINSKNEADCIVPVLDVSDTVIYENNTINRDNVKLIQTPQLSNTKILNQALKTDIEFTDDSSAIKNIHGQIKYIQGSIKSKKITFFEDLEIIKELPSPSNNFFTGTGFDIHPFENNKKMLLGGIEIDVDYGFKAHSDGDVLIHSVIDALLGAIGAGDIGEFFPDTDEQYKGVDSKILLKEIVQFVKNVGYEIINLDLTIIAQKPKINPYKQEIKSKIADLLKIEKQFVNIKATTAEKLGFIGRSEGVAVQSVATVKYYDWKKQI</sequence>
<dbReference type="RefSeq" id="WP_099343580.1">
    <property type="nucleotide sequence ID" value="NZ_CP032098.1"/>
</dbReference>
<comment type="pathway">
    <text evidence="3 10">Isoprenoid biosynthesis; isopentenyl diphosphate biosynthesis via DXP pathway; isopentenyl diphosphate from 1-deoxy-D-xylulose 5-phosphate: step 4/6.</text>
</comment>
<evidence type="ECO:0000313" key="12">
    <source>
        <dbReference type="EMBL" id="AXX91184.1"/>
    </source>
</evidence>
<dbReference type="InterPro" id="IPR034683">
    <property type="entry name" value="IspD/TarI"/>
</dbReference>
<feature type="binding site" evidence="10">
    <location>
        <begin position="344"/>
        <end position="347"/>
    </location>
    <ligand>
        <name>4-CDP-2-C-methyl-D-erythritol 2-phosphate</name>
        <dbReference type="ChEBI" id="CHEBI:57919"/>
    </ligand>
</feature>
<dbReference type="KEGG" id="amol:AMOL_0145"/>
<feature type="site" description="Positions MEP for the nucleophilic attack" evidence="10">
    <location>
        <position position="193"/>
    </location>
</feature>
<dbReference type="NCBIfam" id="TIGR00453">
    <property type="entry name" value="ispD"/>
    <property type="match status" value="1"/>
</dbReference>
<dbReference type="InterPro" id="IPR026596">
    <property type="entry name" value="IspD/F"/>
</dbReference>
<dbReference type="Proteomes" id="UP000221222">
    <property type="component" value="Unassembled WGS sequence"/>
</dbReference>
<feature type="site" description="Positions MEP for the nucleophilic attack" evidence="10">
    <location>
        <position position="141"/>
    </location>
</feature>
<dbReference type="Proteomes" id="UP000262712">
    <property type="component" value="Chromosome"/>
</dbReference>
<reference evidence="12 15" key="2">
    <citation type="submission" date="2018-08" db="EMBL/GenBank/DDBJ databases">
        <title>Complete genome of the Arcobacter molluscorum type strain LMG 25693.</title>
        <authorList>
            <person name="Miller W.G."/>
            <person name="Yee E."/>
            <person name="Bono J.L."/>
        </authorList>
    </citation>
    <scope>NUCLEOTIDE SEQUENCE [LARGE SCALE GENOMIC DNA]</scope>
    <source>
        <strain evidence="12 15">CECT 7696</strain>
    </source>
</reference>
<dbReference type="EC" id="2.7.7.60" evidence="10"/>
<feature type="site" description="Transition state stabilizer" evidence="10">
    <location>
        <position position="345"/>
    </location>
</feature>
<dbReference type="EC" id="4.6.1.12" evidence="10"/>
<keyword evidence="14" id="KW-1185">Reference proteome</keyword>
<comment type="catalytic activity">
    <reaction evidence="1 10">
        <text>4-CDP-2-C-methyl-D-erythritol 2-phosphate = 2-C-methyl-D-erythritol 2,4-cyclic diphosphate + CMP</text>
        <dbReference type="Rhea" id="RHEA:23864"/>
        <dbReference type="ChEBI" id="CHEBI:57919"/>
        <dbReference type="ChEBI" id="CHEBI:58483"/>
        <dbReference type="ChEBI" id="CHEBI:60377"/>
        <dbReference type="EC" id="4.6.1.12"/>
    </reaction>
</comment>
<dbReference type="PANTHER" id="PTHR43181">
    <property type="entry name" value="2-C-METHYL-D-ERYTHRITOL 2,4-CYCLODIPHOSPHATE SYNTHASE, CHLOROPLASTIC"/>
    <property type="match status" value="1"/>
</dbReference>
<dbReference type="SUPFAM" id="SSF69765">
    <property type="entry name" value="IpsF-like"/>
    <property type="match status" value="1"/>
</dbReference>
<feature type="region of interest" description="2-C-methyl-D-erythritol 4-phosphate cytidylyltransferase" evidence="10">
    <location>
        <begin position="1"/>
        <end position="213"/>
    </location>
</feature>
<keyword evidence="7 10" id="KW-0414">Isoprene biosynthesis</keyword>
<evidence type="ECO:0000256" key="5">
    <source>
        <dbReference type="ARBA" id="ARBA00022695"/>
    </source>
</evidence>
<evidence type="ECO:0000256" key="8">
    <source>
        <dbReference type="ARBA" id="ARBA00023239"/>
    </source>
</evidence>
<dbReference type="HAMAP" id="MF_01520">
    <property type="entry name" value="IspDF"/>
    <property type="match status" value="1"/>
</dbReference>
<dbReference type="HAMAP" id="MF_00107">
    <property type="entry name" value="IspF"/>
    <property type="match status" value="1"/>
</dbReference>
<dbReference type="NCBIfam" id="NF006899">
    <property type="entry name" value="PRK09382.1"/>
    <property type="match status" value="1"/>
</dbReference>
<comment type="similarity">
    <text evidence="10">In the N-terminal section; belongs to the IspD/TarI cytidylyltransferase family. IspD subfamily.</text>
</comment>
<dbReference type="GO" id="GO:0008685">
    <property type="term" value="F:2-C-methyl-D-erythritol 2,4-cyclodiphosphate synthase activity"/>
    <property type="evidence" value="ECO:0007669"/>
    <property type="project" value="UniProtKB-UniRule"/>
</dbReference>
<feature type="binding site" evidence="10">
    <location>
        <begin position="268"/>
        <end position="270"/>
    </location>
    <ligand>
        <name>4-CDP-2-C-methyl-D-erythritol 2-phosphate</name>
        <dbReference type="ChEBI" id="CHEBI:57919"/>
    </ligand>
</feature>
<comment type="cofactor">
    <cofactor evidence="2 10">
        <name>a divalent metal cation</name>
        <dbReference type="ChEBI" id="CHEBI:60240"/>
    </cofactor>
</comment>
<gene>
    <name evidence="10 12" type="primary">ispDF</name>
    <name evidence="12" type="ORF">AMOL_0145</name>
    <name evidence="13" type="ORF">CPU12_13150</name>
</gene>
<evidence type="ECO:0000313" key="13">
    <source>
        <dbReference type="EMBL" id="PHO16921.1"/>
    </source>
</evidence>
<evidence type="ECO:0000256" key="1">
    <source>
        <dbReference type="ARBA" id="ARBA00000200"/>
    </source>
</evidence>
<evidence type="ECO:0000259" key="11">
    <source>
        <dbReference type="Pfam" id="PF02542"/>
    </source>
</evidence>
<keyword evidence="4 10" id="KW-0808">Transferase</keyword>
<feature type="binding site" evidence="10">
    <location>
        <position position="222"/>
    </location>
    <ligand>
        <name>a divalent metal cation</name>
        <dbReference type="ChEBI" id="CHEBI:60240"/>
    </ligand>
</feature>
<evidence type="ECO:0000256" key="7">
    <source>
        <dbReference type="ARBA" id="ARBA00023229"/>
    </source>
</evidence>
<dbReference type="InterPro" id="IPR020555">
    <property type="entry name" value="MECDP_synthase_CS"/>
</dbReference>
<keyword evidence="9 10" id="KW-0511">Multifunctional enzyme</keyword>
<feature type="region of interest" description="2-C-methyl-D-erythritol 2,4-cyclodiphosphate synthase" evidence="10">
    <location>
        <begin position="214"/>
        <end position="375"/>
    </location>
</feature>
<keyword evidence="6 10" id="KW-0479">Metal-binding</keyword>
<evidence type="ECO:0000256" key="9">
    <source>
        <dbReference type="ARBA" id="ARBA00023268"/>
    </source>
</evidence>
<dbReference type="CDD" id="cd02516">
    <property type="entry name" value="CDP-ME_synthetase"/>
    <property type="match status" value="1"/>
</dbReference>
<feature type="site" description="Transition state stabilizer" evidence="10">
    <location>
        <position position="16"/>
    </location>
</feature>
<proteinExistence type="inferred from homology"/>
<feature type="binding site" evidence="10">
    <location>
        <position position="220"/>
    </location>
    <ligand>
        <name>a divalent metal cation</name>
        <dbReference type="ChEBI" id="CHEBI:60240"/>
    </ligand>
</feature>
<dbReference type="InterPro" id="IPR001228">
    <property type="entry name" value="IspD"/>
</dbReference>
<feature type="binding site" evidence="10">
    <location>
        <begin position="273"/>
        <end position="277"/>
    </location>
    <ligand>
        <name>4-CDP-2-C-methyl-D-erythritol 2-phosphate</name>
        <dbReference type="ChEBI" id="CHEBI:57919"/>
    </ligand>
</feature>
<dbReference type="InterPro" id="IPR003526">
    <property type="entry name" value="MECDP_synthase"/>
</dbReference>
<dbReference type="InterPro" id="IPR029044">
    <property type="entry name" value="Nucleotide-diphossugar_trans"/>
</dbReference>
<evidence type="ECO:0000256" key="4">
    <source>
        <dbReference type="ARBA" id="ARBA00022679"/>
    </source>
</evidence>
<name>A0A2G1DEK2_9BACT</name>
<dbReference type="GO" id="GO:0046872">
    <property type="term" value="F:metal ion binding"/>
    <property type="evidence" value="ECO:0007669"/>
    <property type="project" value="UniProtKB-KW"/>
</dbReference>
<evidence type="ECO:0000313" key="14">
    <source>
        <dbReference type="Proteomes" id="UP000221222"/>
    </source>
</evidence>
<dbReference type="AlphaFoldDB" id="A0A2G1DEK2"/>
<evidence type="ECO:0000256" key="3">
    <source>
        <dbReference type="ARBA" id="ARBA00004709"/>
    </source>
</evidence>
<dbReference type="GO" id="GO:0050518">
    <property type="term" value="F:2-C-methyl-D-erythritol 4-phosphate cytidylyltransferase activity"/>
    <property type="evidence" value="ECO:0007669"/>
    <property type="project" value="UniProtKB-UniRule"/>
</dbReference>
<feature type="domain" description="2-C-methyl-D-erythritol 2,4-cyclodiphosphate synthase" evidence="11">
    <location>
        <begin position="215"/>
        <end position="366"/>
    </location>
</feature>
<dbReference type="GO" id="GO:0019288">
    <property type="term" value="P:isopentenyl diphosphate biosynthetic process, methylerythritol 4-phosphate pathway"/>
    <property type="evidence" value="ECO:0007669"/>
    <property type="project" value="UniProtKB-UniRule"/>
</dbReference>
<comment type="caution">
    <text evidence="10">Lacks conserved residue(s) required for the propagation of feature annotation.</text>
</comment>
<feature type="site" description="Transition state stabilizer" evidence="10">
    <location>
        <position position="23"/>
    </location>
</feature>
<dbReference type="Pfam" id="PF02542">
    <property type="entry name" value="YgbB"/>
    <property type="match status" value="1"/>
</dbReference>
<protein>
    <recommendedName>
        <fullName evidence="10">Bifunctional enzyme IspD/IspF</fullName>
    </recommendedName>
    <domain>
        <recommendedName>
            <fullName evidence="10">2-C-methyl-D-erythritol 4-phosphate cytidylyltransferase</fullName>
            <ecNumber evidence="10">2.7.7.60</ecNumber>
        </recommendedName>
        <alternativeName>
            <fullName evidence="10">4-diphosphocytidyl-2C-methyl-D-erythritol synthase</fullName>
        </alternativeName>
        <alternativeName>
            <fullName evidence="10">MEP cytidylyltransferase</fullName>
            <shortName evidence="10">MCT</shortName>
        </alternativeName>
    </domain>
    <domain>
        <recommendedName>
            <fullName evidence="10">2-C-methyl-D-erythritol 2,4-cyclodiphosphate synthase</fullName>
            <shortName evidence="10">MECDP-synthase</shortName>
            <shortName evidence="10">MECPP-synthase</shortName>
            <shortName evidence="10">MECPS</shortName>
            <ecNumber evidence="10">4.6.1.12</ecNumber>
        </recommendedName>
    </domain>
</protein>